<organism evidence="4 5">
    <name type="scientific">Brachionus calyciflorus</name>
    <dbReference type="NCBI Taxonomy" id="104777"/>
    <lineage>
        <taxon>Eukaryota</taxon>
        <taxon>Metazoa</taxon>
        <taxon>Spiralia</taxon>
        <taxon>Gnathifera</taxon>
        <taxon>Rotifera</taxon>
        <taxon>Eurotatoria</taxon>
        <taxon>Monogononta</taxon>
        <taxon>Pseudotrocha</taxon>
        <taxon>Ploima</taxon>
        <taxon>Brachionidae</taxon>
        <taxon>Brachionus</taxon>
    </lineage>
</organism>
<protein>
    <recommendedName>
        <fullName evidence="6">Cystatin domain-containing protein</fullName>
    </recommendedName>
</protein>
<keyword evidence="3" id="KW-0789">Thiol protease inhibitor</keyword>
<evidence type="ECO:0008006" key="6">
    <source>
        <dbReference type="Google" id="ProtNLM"/>
    </source>
</evidence>
<dbReference type="GO" id="GO:0004869">
    <property type="term" value="F:cysteine-type endopeptidase inhibitor activity"/>
    <property type="evidence" value="ECO:0007669"/>
    <property type="project" value="UniProtKB-KW"/>
</dbReference>
<dbReference type="InterPro" id="IPR001713">
    <property type="entry name" value="Prot_inh_stefin"/>
</dbReference>
<accession>A0A814PUC2</accession>
<evidence type="ECO:0000256" key="2">
    <source>
        <dbReference type="ARBA" id="ARBA00022690"/>
    </source>
</evidence>
<dbReference type="OrthoDB" id="2429551at2759"/>
<comment type="caution">
    <text evidence="4">The sequence shown here is derived from an EMBL/GenBank/DDBJ whole genome shotgun (WGS) entry which is preliminary data.</text>
</comment>
<dbReference type="GO" id="GO:0005829">
    <property type="term" value="C:cytosol"/>
    <property type="evidence" value="ECO:0007669"/>
    <property type="project" value="TreeGrafter"/>
</dbReference>
<evidence type="ECO:0000313" key="5">
    <source>
        <dbReference type="Proteomes" id="UP000663879"/>
    </source>
</evidence>
<dbReference type="AlphaFoldDB" id="A0A814PUC2"/>
<dbReference type="SUPFAM" id="SSF54403">
    <property type="entry name" value="Cystatin/monellin"/>
    <property type="match status" value="1"/>
</dbReference>
<dbReference type="PRINTS" id="PR00295">
    <property type="entry name" value="STEFINA"/>
</dbReference>
<keyword evidence="2" id="KW-0646">Protease inhibitor</keyword>
<keyword evidence="5" id="KW-1185">Reference proteome</keyword>
<evidence type="ECO:0000256" key="1">
    <source>
        <dbReference type="ARBA" id="ARBA00009403"/>
    </source>
</evidence>
<proteinExistence type="inferred from homology"/>
<reference evidence="4" key="1">
    <citation type="submission" date="2021-02" db="EMBL/GenBank/DDBJ databases">
        <authorList>
            <person name="Nowell W R."/>
        </authorList>
    </citation>
    <scope>NUCLEOTIDE SEQUENCE</scope>
    <source>
        <strain evidence="4">Ploen Becks lab</strain>
    </source>
</reference>
<evidence type="ECO:0000313" key="4">
    <source>
        <dbReference type="EMBL" id="CAF1110504.1"/>
    </source>
</evidence>
<evidence type="ECO:0000256" key="3">
    <source>
        <dbReference type="ARBA" id="ARBA00022704"/>
    </source>
</evidence>
<dbReference type="PANTHER" id="PTHR11414">
    <property type="entry name" value="CYSTATIN FAMILY MEMBER"/>
    <property type="match status" value="1"/>
</dbReference>
<gene>
    <name evidence="4" type="ORF">OXX778_LOCUS21597</name>
</gene>
<dbReference type="Gene3D" id="3.10.450.10">
    <property type="match status" value="1"/>
</dbReference>
<dbReference type="InterPro" id="IPR046350">
    <property type="entry name" value="Cystatin_sf"/>
</dbReference>
<dbReference type="EMBL" id="CAJNOC010008135">
    <property type="protein sequence ID" value="CAF1110504.1"/>
    <property type="molecule type" value="Genomic_DNA"/>
</dbReference>
<dbReference type="Proteomes" id="UP000663879">
    <property type="component" value="Unassembled WGS sequence"/>
</dbReference>
<sequence length="119" mass="14035">MQNQENQKMPMFYLESSDSIEFDQKDLCNITLSANPRIQYLIEELAEEIRAKSGKDYEDLEAISYRSDIVIGTNYFIKVRSADEYFHVRVFCPYPYYFNSKELASVQTGKTKNDKIEKF</sequence>
<comment type="similarity">
    <text evidence="1">Belongs to the cystatin family.</text>
</comment>
<dbReference type="PANTHER" id="PTHR11414:SF21">
    <property type="entry name" value="CYSTATIN 14A, TANDEM DUPLICATE 1-RELATED"/>
    <property type="match status" value="1"/>
</dbReference>
<name>A0A814PUC2_9BILA</name>